<protein>
    <submittedName>
        <fullName evidence="2">Uncharacterized protein</fullName>
    </submittedName>
</protein>
<evidence type="ECO:0000256" key="1">
    <source>
        <dbReference type="SAM" id="MobiDB-lite"/>
    </source>
</evidence>
<dbReference type="AlphaFoldDB" id="M7MM41"/>
<keyword evidence="3" id="KW-1185">Reference proteome</keyword>
<feature type="region of interest" description="Disordered" evidence="1">
    <location>
        <begin position="1"/>
        <end position="26"/>
    </location>
</feature>
<accession>M7MM41</accession>
<name>M7MM41_9MICC</name>
<dbReference type="EMBL" id="AOCK01000010">
    <property type="protein sequence ID" value="EMQ97392.1"/>
    <property type="molecule type" value="Genomic_DNA"/>
</dbReference>
<comment type="caution">
    <text evidence="2">The sequence shown here is derived from an EMBL/GenBank/DDBJ whole genome shotgun (WGS) entry which is preliminary data.</text>
</comment>
<gene>
    <name evidence="2" type="ORF">ADIAG_03187</name>
</gene>
<organism evidence="2 3">
    <name type="scientific">Paeniglutamicibacter gangotriensis Lz1y</name>
    <dbReference type="NCBI Taxonomy" id="1276920"/>
    <lineage>
        <taxon>Bacteria</taxon>
        <taxon>Bacillati</taxon>
        <taxon>Actinomycetota</taxon>
        <taxon>Actinomycetes</taxon>
        <taxon>Micrococcales</taxon>
        <taxon>Micrococcaceae</taxon>
        <taxon>Paeniglutamicibacter</taxon>
    </lineage>
</organism>
<evidence type="ECO:0000313" key="3">
    <source>
        <dbReference type="Proteomes" id="UP000012015"/>
    </source>
</evidence>
<dbReference type="STRING" id="1276920.ADIAG_03187"/>
<dbReference type="Proteomes" id="UP000012015">
    <property type="component" value="Unassembled WGS sequence"/>
</dbReference>
<proteinExistence type="predicted"/>
<sequence>MCQRFSACGGGTALDGSVHRASSRDDVQAAHRTTYLAIGRFAKFPKQLAPQAGKSLGSTFSVVTWHRHTPGAVRQQHQCEGMKR</sequence>
<reference evidence="2 3" key="1">
    <citation type="journal article" date="2013" name="Genome Announc.">
        <title>Draft Genome Sequence of Arthrobacter gangotriensis Strain Lz1yT, Isolated from a Penguin Rookery Soil Sample Collected in Antarctica, near the Indian Station Dakshin Gangotri.</title>
        <authorList>
            <person name="Shivaji S."/>
            <person name="Ara S."/>
            <person name="Bandi S."/>
            <person name="Singh A."/>
            <person name="Kumar Pinnaka A."/>
        </authorList>
    </citation>
    <scope>NUCLEOTIDE SEQUENCE [LARGE SCALE GENOMIC DNA]</scope>
    <source>
        <strain evidence="2 3">Lz1y</strain>
    </source>
</reference>
<evidence type="ECO:0000313" key="2">
    <source>
        <dbReference type="EMBL" id="EMQ97392.1"/>
    </source>
</evidence>